<feature type="non-terminal residue" evidence="2">
    <location>
        <position position="309"/>
    </location>
</feature>
<sequence>QLLGNQDHIKVELEKLKKAHDEQQQKLEERMLALGKELQEAKGAVGASRQRLAEQSAVLLTSQGQLQEVEAENSRLQLRLKELNEEYRSRLARHLRDVANYMDSKPSGITGRSKAPAGQAAMRNFVDSMLRDIRASYKSREEQLARAARGYKRRMKDLAKKHENLLIAYGRQREQILSLGSSAMDCGPAELHFCITDPELLTNSSRELNRLREEKAKLEMQLQELQKLCGAVGSVKGLDLMSGHDPNELFCPRRLEEEGWAEVRKKLREFKLNTQEEQELQRSQLLTRAVVAEEQVLELQGYIDQHLAR</sequence>
<reference evidence="2 3" key="1">
    <citation type="submission" date="2019-09" db="EMBL/GenBank/DDBJ databases">
        <title>Bird 10,000 Genomes (B10K) Project - Family phase.</title>
        <authorList>
            <person name="Zhang G."/>
        </authorList>
    </citation>
    <scope>NUCLEOTIDE SEQUENCE [LARGE SCALE GENOMIC DNA]</scope>
    <source>
        <strain evidence="2">OUT-0013</strain>
        <tissue evidence="2">Blood</tissue>
    </source>
</reference>
<name>A0A7K7EJZ9_9SYLV</name>
<keyword evidence="3" id="KW-1185">Reference proteome</keyword>
<feature type="non-terminal residue" evidence="2">
    <location>
        <position position="1"/>
    </location>
</feature>
<protein>
    <submittedName>
        <fullName evidence="2">CCD78 protein</fullName>
    </submittedName>
</protein>
<organism evidence="2 3">
    <name type="scientific">Sylvia atricapilla</name>
    <name type="common">blackcap</name>
    <dbReference type="NCBI Taxonomy" id="48155"/>
    <lineage>
        <taxon>Eukaryota</taxon>
        <taxon>Metazoa</taxon>
        <taxon>Chordata</taxon>
        <taxon>Craniata</taxon>
        <taxon>Vertebrata</taxon>
        <taxon>Euteleostomi</taxon>
        <taxon>Archelosauria</taxon>
        <taxon>Archosauria</taxon>
        <taxon>Dinosauria</taxon>
        <taxon>Saurischia</taxon>
        <taxon>Theropoda</taxon>
        <taxon>Coelurosauria</taxon>
        <taxon>Aves</taxon>
        <taxon>Neognathae</taxon>
        <taxon>Neoaves</taxon>
        <taxon>Telluraves</taxon>
        <taxon>Australaves</taxon>
        <taxon>Passeriformes</taxon>
        <taxon>Sylvioidea</taxon>
        <taxon>Sylviidae</taxon>
        <taxon>Sylviinae</taxon>
        <taxon>Sylvia</taxon>
    </lineage>
</organism>
<gene>
    <name evidence="2" type="primary">Ccdc78</name>
    <name evidence="2" type="ORF">SYLATR_R11870</name>
</gene>
<proteinExistence type="predicted"/>
<accession>A0A7K7EJZ9</accession>
<evidence type="ECO:0000313" key="2">
    <source>
        <dbReference type="EMBL" id="NWY45482.1"/>
    </source>
</evidence>
<feature type="coiled-coil region" evidence="1">
    <location>
        <begin position="6"/>
        <end position="93"/>
    </location>
</feature>
<evidence type="ECO:0000313" key="3">
    <source>
        <dbReference type="Proteomes" id="UP000573818"/>
    </source>
</evidence>
<dbReference type="PANTHER" id="PTHR22106">
    <property type="entry name" value="COILED-COIL DOMAIN-CONTAINING PROTEIN 78"/>
    <property type="match status" value="1"/>
</dbReference>
<dbReference type="InterPro" id="IPR039873">
    <property type="entry name" value="CCDC78"/>
</dbReference>
<comment type="caution">
    <text evidence="2">The sequence shown here is derived from an EMBL/GenBank/DDBJ whole genome shotgun (WGS) entry which is preliminary data.</text>
</comment>
<evidence type="ECO:0000256" key="1">
    <source>
        <dbReference type="SAM" id="Coils"/>
    </source>
</evidence>
<dbReference type="PANTHER" id="PTHR22106:SF5">
    <property type="entry name" value="COILED-COIL DOMAIN-CONTAINING PROTEIN 78"/>
    <property type="match status" value="1"/>
</dbReference>
<dbReference type="EMBL" id="VZSL01000089">
    <property type="protein sequence ID" value="NWY45482.1"/>
    <property type="molecule type" value="Genomic_DNA"/>
</dbReference>
<dbReference type="AlphaFoldDB" id="A0A7K7EJZ9"/>
<feature type="coiled-coil region" evidence="1">
    <location>
        <begin position="201"/>
        <end position="228"/>
    </location>
</feature>
<dbReference type="GO" id="GO:0005737">
    <property type="term" value="C:cytoplasm"/>
    <property type="evidence" value="ECO:0007669"/>
    <property type="project" value="TreeGrafter"/>
</dbReference>
<dbReference type="Proteomes" id="UP000573818">
    <property type="component" value="Unassembled WGS sequence"/>
</dbReference>
<keyword evidence="1" id="KW-0175">Coiled coil</keyword>